<dbReference type="InterPro" id="IPR055285">
    <property type="entry name" value="ANKRD13_C"/>
</dbReference>
<dbReference type="PaxDb" id="4577-GRMZM5G881172_P01"/>
<comment type="subcellular location">
    <subcellularLocation>
        <location evidence="1">Endomembrane system</location>
    </subcellularLocation>
</comment>
<reference evidence="5" key="1">
    <citation type="submission" date="2015-12" db="EMBL/GenBank/DDBJ databases">
        <title>Update maize B73 reference genome by single molecule sequencing technologies.</title>
        <authorList>
            <consortium name="Maize Genome Sequencing Project"/>
            <person name="Ware D."/>
        </authorList>
    </citation>
    <scope>NUCLEOTIDE SEQUENCE</scope>
    <source>
        <tissue evidence="5">Seedling</tissue>
    </source>
</reference>
<dbReference type="AlphaFoldDB" id="A0A1D6LZE7"/>
<dbReference type="PANTHER" id="PTHR12447:SF7">
    <property type="entry name" value="ANKYRIN REPEAT FAMILY PROTEIN"/>
    <property type="match status" value="1"/>
</dbReference>
<dbReference type="EMBL" id="CM000782">
    <property type="protein sequence ID" value="AQK84462.1"/>
    <property type="molecule type" value="Genomic_DNA"/>
</dbReference>
<evidence type="ECO:0000256" key="2">
    <source>
        <dbReference type="ARBA" id="ARBA00022737"/>
    </source>
</evidence>
<dbReference type="ExpressionAtlas" id="A0A1D6LZE7">
    <property type="expression patterns" value="baseline and differential"/>
</dbReference>
<feature type="domain" description="Ankyrin repeat" evidence="4">
    <location>
        <begin position="80"/>
        <end position="232"/>
    </location>
</feature>
<dbReference type="InParanoid" id="A0A1D6LZE7"/>
<proteinExistence type="predicted"/>
<keyword evidence="2" id="KW-0677">Repeat</keyword>
<protein>
    <submittedName>
        <fullName evidence="5">Ankyrin repeat family protein</fullName>
    </submittedName>
</protein>
<evidence type="ECO:0000313" key="5">
    <source>
        <dbReference type="EMBL" id="AQK84462.1"/>
    </source>
</evidence>
<dbReference type="PANTHER" id="PTHR12447">
    <property type="entry name" value="ANKYRIN REPEAT DOMAIN-CONTAINING PROTEIN 13"/>
    <property type="match status" value="1"/>
</dbReference>
<evidence type="ECO:0000256" key="3">
    <source>
        <dbReference type="ARBA" id="ARBA00023136"/>
    </source>
</evidence>
<evidence type="ECO:0000256" key="1">
    <source>
        <dbReference type="ARBA" id="ARBA00004308"/>
    </source>
</evidence>
<dbReference type="SMR" id="A0A1D6LZE7"/>
<accession>A0A1D6LZE7</accession>
<dbReference type="STRING" id="4577.A0A1D6LZE7"/>
<sequence>MGAPILDPSLSVACRCRGTGAGEGIIIDIMTLESGLREDTHPMGAELRESKLMNKYNELKEAGKLDTFMERRRNSEDLDLSKEDLVKLLLEKDGSLKSKDKEFKDMKDKVLQQAWPCHNKRESENTKKYAIQRRRNSVDVPRRLLSCASVRRGEDGIFGRHLGTTTMGGAKWKEEEMVKTLRPSVWLTEDFPLSVDKFLSLLDILACHVCAVRWLRVLLTTKFPPGTFPVKVVCSLEQNISLMLNPSRLQSPNCIQICRILNPNKFLANHHACAGPPRHMAHPPLHLKAVTALNAHPGEALITVETEEMYNARSRNLLWHLVYS</sequence>
<organism evidence="5">
    <name type="scientific">Zea mays</name>
    <name type="common">Maize</name>
    <dbReference type="NCBI Taxonomy" id="4577"/>
    <lineage>
        <taxon>Eukaryota</taxon>
        <taxon>Viridiplantae</taxon>
        <taxon>Streptophyta</taxon>
        <taxon>Embryophyta</taxon>
        <taxon>Tracheophyta</taxon>
        <taxon>Spermatophyta</taxon>
        <taxon>Magnoliopsida</taxon>
        <taxon>Liliopsida</taxon>
        <taxon>Poales</taxon>
        <taxon>Poaceae</taxon>
        <taxon>PACMAD clade</taxon>
        <taxon>Panicoideae</taxon>
        <taxon>Andropogonodae</taxon>
        <taxon>Andropogoneae</taxon>
        <taxon>Tripsacinae</taxon>
        <taxon>Zea</taxon>
    </lineage>
</organism>
<dbReference type="GO" id="GO:0012505">
    <property type="term" value="C:endomembrane system"/>
    <property type="evidence" value="ECO:0007669"/>
    <property type="project" value="UniProtKB-SubCell"/>
</dbReference>
<keyword evidence="3" id="KW-0472">Membrane</keyword>
<name>A0A1D6LZE7_MAIZE</name>
<dbReference type="eggNOG" id="KOG0522">
    <property type="taxonomic scope" value="Eukaryota"/>
</dbReference>
<dbReference type="InterPro" id="IPR021832">
    <property type="entry name" value="ANKRD13"/>
</dbReference>
<gene>
    <name evidence="5" type="ORF">ZEAMMB73_Zm00001d037614</name>
</gene>
<dbReference type="Pfam" id="PF11904">
    <property type="entry name" value="ANKRD13_C"/>
    <property type="match status" value="1"/>
</dbReference>
<evidence type="ECO:0000259" key="4">
    <source>
        <dbReference type="Pfam" id="PF11904"/>
    </source>
</evidence>